<sequence length="99" mass="11506">MIFTIGRSGSLLGRIKAYSCLWLNVIALRHSLLQTGTTDPQRRTEMLHLSHVLHTDQNMNHSLRKYPNNYCEDGDSGKPNRPPESDWRKQWRTARGARF</sequence>
<dbReference type="EMBL" id="CAJFCV020000006">
    <property type="protein sequence ID" value="CAG9132049.1"/>
    <property type="molecule type" value="Genomic_DNA"/>
</dbReference>
<evidence type="ECO:0000313" key="2">
    <source>
        <dbReference type="EMBL" id="CAD5235594.1"/>
    </source>
</evidence>
<evidence type="ECO:0000313" key="3">
    <source>
        <dbReference type="Proteomes" id="UP000659654"/>
    </source>
</evidence>
<reference evidence="2" key="1">
    <citation type="submission" date="2020-09" db="EMBL/GenBank/DDBJ databases">
        <authorList>
            <person name="Kikuchi T."/>
        </authorList>
    </citation>
    <scope>NUCLEOTIDE SEQUENCE</scope>
    <source>
        <strain evidence="2">Ka4C1</strain>
    </source>
</reference>
<dbReference type="AlphaFoldDB" id="A0A7I8XAN9"/>
<organism evidence="2 3">
    <name type="scientific">Bursaphelenchus xylophilus</name>
    <name type="common">Pinewood nematode worm</name>
    <name type="synonym">Aphelenchoides xylophilus</name>
    <dbReference type="NCBI Taxonomy" id="6326"/>
    <lineage>
        <taxon>Eukaryota</taxon>
        <taxon>Metazoa</taxon>
        <taxon>Ecdysozoa</taxon>
        <taxon>Nematoda</taxon>
        <taxon>Chromadorea</taxon>
        <taxon>Rhabditida</taxon>
        <taxon>Tylenchina</taxon>
        <taxon>Tylenchomorpha</taxon>
        <taxon>Aphelenchoidea</taxon>
        <taxon>Aphelenchoididae</taxon>
        <taxon>Bursaphelenchus</taxon>
    </lineage>
</organism>
<name>A0A7I8XAN9_BURXY</name>
<proteinExistence type="predicted"/>
<gene>
    <name evidence="2" type="ORF">BXYJ_LOCUS15685</name>
</gene>
<feature type="compositionally biased region" description="Basic residues" evidence="1">
    <location>
        <begin position="90"/>
        <end position="99"/>
    </location>
</feature>
<dbReference type="EMBL" id="CAJFDI010000006">
    <property type="protein sequence ID" value="CAD5235594.1"/>
    <property type="molecule type" value="Genomic_DNA"/>
</dbReference>
<feature type="region of interest" description="Disordered" evidence="1">
    <location>
        <begin position="70"/>
        <end position="99"/>
    </location>
</feature>
<keyword evidence="3" id="KW-1185">Reference proteome</keyword>
<dbReference type="Proteomes" id="UP000659654">
    <property type="component" value="Unassembled WGS sequence"/>
</dbReference>
<dbReference type="Proteomes" id="UP000582659">
    <property type="component" value="Unassembled WGS sequence"/>
</dbReference>
<feature type="compositionally biased region" description="Basic and acidic residues" evidence="1">
    <location>
        <begin position="75"/>
        <end position="89"/>
    </location>
</feature>
<accession>A0A7I8XAN9</accession>
<comment type="caution">
    <text evidence="2">The sequence shown here is derived from an EMBL/GenBank/DDBJ whole genome shotgun (WGS) entry which is preliminary data.</text>
</comment>
<evidence type="ECO:0000256" key="1">
    <source>
        <dbReference type="SAM" id="MobiDB-lite"/>
    </source>
</evidence>
<protein>
    <submittedName>
        <fullName evidence="2">(pine wood nematode) hypothetical protein</fullName>
    </submittedName>
</protein>